<sequence>MNTQSNPATLDHSWLTKAENIVLRESGRIAFRKGLKQKVAPSGTAIGSMVEHNDQGTNKIFASYGTSIYTVDFTSPASAFPTGDVDTMHTVSGSSGDWQFVNFNNRLN</sequence>
<feature type="non-terminal residue" evidence="1">
    <location>
        <position position="108"/>
    </location>
</feature>
<gene>
    <name evidence="1" type="ORF">METZ01_LOCUS333744</name>
</gene>
<evidence type="ECO:0000313" key="1">
    <source>
        <dbReference type="EMBL" id="SVC80890.1"/>
    </source>
</evidence>
<name>A0A382Q7E0_9ZZZZ</name>
<accession>A0A382Q7E0</accession>
<dbReference type="EMBL" id="UINC01112154">
    <property type="protein sequence ID" value="SVC80890.1"/>
    <property type="molecule type" value="Genomic_DNA"/>
</dbReference>
<proteinExistence type="predicted"/>
<organism evidence="1">
    <name type="scientific">marine metagenome</name>
    <dbReference type="NCBI Taxonomy" id="408172"/>
    <lineage>
        <taxon>unclassified sequences</taxon>
        <taxon>metagenomes</taxon>
        <taxon>ecological metagenomes</taxon>
    </lineage>
</organism>
<reference evidence="1" key="1">
    <citation type="submission" date="2018-05" db="EMBL/GenBank/DDBJ databases">
        <authorList>
            <person name="Lanie J.A."/>
            <person name="Ng W.-L."/>
            <person name="Kazmierczak K.M."/>
            <person name="Andrzejewski T.M."/>
            <person name="Davidsen T.M."/>
            <person name="Wayne K.J."/>
            <person name="Tettelin H."/>
            <person name="Glass J.I."/>
            <person name="Rusch D."/>
            <person name="Podicherti R."/>
            <person name="Tsui H.-C.T."/>
            <person name="Winkler M.E."/>
        </authorList>
    </citation>
    <scope>NUCLEOTIDE SEQUENCE</scope>
</reference>
<protein>
    <submittedName>
        <fullName evidence="1">Uncharacterized protein</fullName>
    </submittedName>
</protein>
<dbReference type="AlphaFoldDB" id="A0A382Q7E0"/>